<sequence length="351" mass="38090">MRTYVITGGTRGIGRAVAMDRLRSGHRVAVIGRGGAGAKAFLAEAERLGAGERAHFITADLSLVAETKTVIERIRETFDRVDAIVLCARYIRSERHLTEEGFEHSFALYYLSRFLFSHRMIDLLDAAEAPVIVNVSGPGSGTDQIRWDDLGHQRDYDTRQVLAQGGQLNDLLALAFTRRRRSPKVRYVLLHPGVVATSFAGDYDDGTAAAIDGLRAAAQPVEAAVAPILEVLDHPPAEPLTAISHGNRLDTGMFDTDLAERLYTETTRMLGALASARPGVSPTNLRRLLDTPVFGTVATLSANGGAQLRDELAVKYTGTTYAEHNPEAAQRHGDIPLTVVRVTPTKVTGRL</sequence>
<dbReference type="GeneID" id="74301420"/>
<reference evidence="2 3" key="1">
    <citation type="submission" date="2012-10" db="EMBL/GenBank/DDBJ databases">
        <title>The draft sequence of the Mycobacterium pheli genome.</title>
        <authorList>
            <person name="Pettersson B.M.F."/>
            <person name="Das S."/>
            <person name="Dasgupta S."/>
            <person name="Bhattacharya A."/>
            <person name="Kirsebom L.A."/>
        </authorList>
    </citation>
    <scope>NUCLEOTIDE SEQUENCE [LARGE SCALE GENOMIC DNA]</scope>
    <source>
        <strain evidence="2 3">CCUG 21000</strain>
    </source>
</reference>
<dbReference type="PANTHER" id="PTHR47534:SF3">
    <property type="entry name" value="ALCOHOL DEHYDROGENASE-LIKE C-TERMINAL DOMAIN-CONTAINING PROTEIN"/>
    <property type="match status" value="1"/>
</dbReference>
<dbReference type="GO" id="GO:0016491">
    <property type="term" value="F:oxidoreductase activity"/>
    <property type="evidence" value="ECO:0007669"/>
    <property type="project" value="UniProtKB-KW"/>
</dbReference>
<evidence type="ECO:0000313" key="2">
    <source>
        <dbReference type="EMBL" id="KAB7759303.1"/>
    </source>
</evidence>
<proteinExistence type="predicted"/>
<dbReference type="InterPro" id="IPR036291">
    <property type="entry name" value="NAD(P)-bd_dom_sf"/>
</dbReference>
<dbReference type="SUPFAM" id="SSF51735">
    <property type="entry name" value="NAD(P)-binding Rossmann-fold domains"/>
    <property type="match status" value="1"/>
</dbReference>
<organism evidence="2 3">
    <name type="scientific">Mycolicibacterium phlei DSM 43239 = CCUG 21000</name>
    <dbReference type="NCBI Taxonomy" id="1226750"/>
    <lineage>
        <taxon>Bacteria</taxon>
        <taxon>Bacillati</taxon>
        <taxon>Actinomycetota</taxon>
        <taxon>Actinomycetes</taxon>
        <taxon>Mycobacteriales</taxon>
        <taxon>Mycobacteriaceae</taxon>
        <taxon>Mycolicibacterium</taxon>
    </lineage>
</organism>
<gene>
    <name evidence="2" type="ORF">MPHL21000_03570</name>
</gene>
<evidence type="ECO:0000313" key="3">
    <source>
        <dbReference type="Proteomes" id="UP000325690"/>
    </source>
</evidence>
<keyword evidence="3" id="KW-1185">Reference proteome</keyword>
<comment type="caution">
    <text evidence="2">The sequence shown here is derived from an EMBL/GenBank/DDBJ whole genome shotgun (WGS) entry which is preliminary data.</text>
</comment>
<dbReference type="Pfam" id="PF00106">
    <property type="entry name" value="adh_short"/>
    <property type="match status" value="1"/>
</dbReference>
<dbReference type="RefSeq" id="WP_061483005.1">
    <property type="nucleotide sequence ID" value="NZ_ANBO01000042.1"/>
</dbReference>
<dbReference type="PRINTS" id="PR00081">
    <property type="entry name" value="GDHRDH"/>
</dbReference>
<dbReference type="InterPro" id="IPR002347">
    <property type="entry name" value="SDR_fam"/>
</dbReference>
<dbReference type="Gene3D" id="3.40.50.720">
    <property type="entry name" value="NAD(P)-binding Rossmann-like Domain"/>
    <property type="match status" value="1"/>
</dbReference>
<name>A0A5N5VBH6_MYCPH</name>
<dbReference type="EMBL" id="ANBP01000002">
    <property type="protein sequence ID" value="KAB7759303.1"/>
    <property type="molecule type" value="Genomic_DNA"/>
</dbReference>
<dbReference type="InterPro" id="IPR052228">
    <property type="entry name" value="Sec_Metab_Biosynth_Oxidored"/>
</dbReference>
<protein>
    <submittedName>
        <fullName evidence="2">Oxidoreductase</fullName>
    </submittedName>
</protein>
<dbReference type="PANTHER" id="PTHR47534">
    <property type="entry name" value="YALI0E05731P"/>
    <property type="match status" value="1"/>
</dbReference>
<accession>A0A5N5VBH6</accession>
<evidence type="ECO:0000256" key="1">
    <source>
        <dbReference type="ARBA" id="ARBA00023002"/>
    </source>
</evidence>
<dbReference type="AlphaFoldDB" id="A0A5N5VBH6"/>
<dbReference type="Proteomes" id="UP000325690">
    <property type="component" value="Unassembled WGS sequence"/>
</dbReference>
<keyword evidence="1" id="KW-0560">Oxidoreductase</keyword>